<dbReference type="Gene3D" id="1.10.357.10">
    <property type="entry name" value="Tetracycline Repressor, domain 2"/>
    <property type="match status" value="1"/>
</dbReference>
<dbReference type="SUPFAM" id="SSF48498">
    <property type="entry name" value="Tetracyclin repressor-like, C-terminal domain"/>
    <property type="match status" value="1"/>
</dbReference>
<keyword evidence="3" id="KW-0804">Transcription</keyword>
<proteinExistence type="predicted"/>
<dbReference type="RefSeq" id="WP_142832329.1">
    <property type="nucleotide sequence ID" value="NZ_CP117269.1"/>
</dbReference>
<protein>
    <submittedName>
        <fullName evidence="6">TetR/AcrR family transcriptional regulator</fullName>
    </submittedName>
</protein>
<gene>
    <name evidence="6" type="ORF">PR018_26260</name>
</gene>
<dbReference type="InterPro" id="IPR036271">
    <property type="entry name" value="Tet_transcr_reg_TetR-rel_C_sf"/>
</dbReference>
<evidence type="ECO:0000313" key="6">
    <source>
        <dbReference type="EMBL" id="WFS26184.1"/>
    </source>
</evidence>
<reference evidence="6" key="1">
    <citation type="journal article" date="2019" name="Phytopathology">
        <title>A Novel Group of Rhizobium tumorigenes-Like Agrobacteria Associated with Crown Gall Disease of Rhododendron and Blueberry.</title>
        <authorList>
            <person name="Kuzmanovic N."/>
            <person name="Behrens P."/>
            <person name="Idczak E."/>
            <person name="Wagner S."/>
            <person name="Gotz M."/>
            <person name="Sproer C."/>
            <person name="Bunk B."/>
            <person name="Overmann J."/>
            <person name="Smalla K."/>
        </authorList>
    </citation>
    <scope>NUCLEOTIDE SEQUENCE</scope>
    <source>
        <strain evidence="6">Rho-6.2</strain>
    </source>
</reference>
<dbReference type="InterPro" id="IPR011075">
    <property type="entry name" value="TetR_C"/>
</dbReference>
<dbReference type="InterPro" id="IPR009057">
    <property type="entry name" value="Homeodomain-like_sf"/>
</dbReference>
<evidence type="ECO:0000256" key="4">
    <source>
        <dbReference type="PROSITE-ProRule" id="PRU00335"/>
    </source>
</evidence>
<evidence type="ECO:0000256" key="1">
    <source>
        <dbReference type="ARBA" id="ARBA00023015"/>
    </source>
</evidence>
<organism evidence="6 7">
    <name type="scientific">Rhizobium rhododendri</name>
    <dbReference type="NCBI Taxonomy" id="2506430"/>
    <lineage>
        <taxon>Bacteria</taxon>
        <taxon>Pseudomonadati</taxon>
        <taxon>Pseudomonadota</taxon>
        <taxon>Alphaproteobacteria</taxon>
        <taxon>Hyphomicrobiales</taxon>
        <taxon>Rhizobiaceae</taxon>
        <taxon>Rhizobium/Agrobacterium group</taxon>
        <taxon>Rhizobium</taxon>
    </lineage>
</organism>
<dbReference type="Pfam" id="PF16925">
    <property type="entry name" value="TetR_C_13"/>
    <property type="match status" value="1"/>
</dbReference>
<feature type="DNA-binding region" description="H-T-H motif" evidence="4">
    <location>
        <begin position="28"/>
        <end position="47"/>
    </location>
</feature>
<accession>A0ABY8IRI7</accession>
<dbReference type="InterPro" id="IPR001647">
    <property type="entry name" value="HTH_TetR"/>
</dbReference>
<keyword evidence="2 4" id="KW-0238">DNA-binding</keyword>
<keyword evidence="7" id="KW-1185">Reference proteome</keyword>
<reference evidence="6" key="2">
    <citation type="journal article" date="2023" name="MicrobiologyOpen">
        <title>Genomics of the tumorigenes clade of the family Rhizobiaceae and description of Rhizobium rhododendri sp. nov.</title>
        <authorList>
            <person name="Kuzmanovic N."/>
            <person name="diCenzo G.C."/>
            <person name="Bunk B."/>
            <person name="Sproeer C."/>
            <person name="Fruehling A."/>
            <person name="Neumann-Schaal M."/>
            <person name="Overmann J."/>
            <person name="Smalla K."/>
        </authorList>
    </citation>
    <scope>NUCLEOTIDE SEQUENCE</scope>
    <source>
        <strain evidence="6">Rho-6.2</strain>
        <plasmid evidence="6">pTi6.2</plasmid>
    </source>
</reference>
<feature type="domain" description="HTH tetR-type" evidence="5">
    <location>
        <begin position="5"/>
        <end position="65"/>
    </location>
</feature>
<name>A0ABY8IRI7_9HYPH</name>
<dbReference type="Proteomes" id="UP000318939">
    <property type="component" value="Plasmid pTi6.2"/>
</dbReference>
<sequence>MAIQSTTREKLISEGMRQLLAHGYEGIGIGPILTSVKVPKGSFYHFFKSKDDYVVAIIEAYEEKYRAVREAIFNDTSISPLSRFDEYFAVLEREITDEHPSGGCLYGVIAQTVTSRNPTVSTKLSASYRQWEDSIRQLLALAQSLGQIDKQVDVDSAAVSVVDAYEGTLIRMKATGDTAAFKRFRKVAIPRLVGALPD</sequence>
<evidence type="ECO:0000313" key="7">
    <source>
        <dbReference type="Proteomes" id="UP000318939"/>
    </source>
</evidence>
<keyword evidence="6" id="KW-0614">Plasmid</keyword>
<evidence type="ECO:0000256" key="3">
    <source>
        <dbReference type="ARBA" id="ARBA00023163"/>
    </source>
</evidence>
<dbReference type="PANTHER" id="PTHR47506:SF6">
    <property type="entry name" value="HTH-TYPE TRANSCRIPTIONAL REPRESSOR NEMR"/>
    <property type="match status" value="1"/>
</dbReference>
<dbReference type="Pfam" id="PF00440">
    <property type="entry name" value="TetR_N"/>
    <property type="match status" value="1"/>
</dbReference>
<evidence type="ECO:0000256" key="2">
    <source>
        <dbReference type="ARBA" id="ARBA00023125"/>
    </source>
</evidence>
<dbReference type="PANTHER" id="PTHR47506">
    <property type="entry name" value="TRANSCRIPTIONAL REGULATORY PROTEIN"/>
    <property type="match status" value="1"/>
</dbReference>
<geneLocation type="plasmid" evidence="6 7">
    <name>pTi6.2</name>
</geneLocation>
<dbReference type="SUPFAM" id="SSF46689">
    <property type="entry name" value="Homeodomain-like"/>
    <property type="match status" value="1"/>
</dbReference>
<evidence type="ECO:0000259" key="5">
    <source>
        <dbReference type="PROSITE" id="PS50977"/>
    </source>
</evidence>
<dbReference type="EMBL" id="CP117269">
    <property type="protein sequence ID" value="WFS26184.1"/>
    <property type="molecule type" value="Genomic_DNA"/>
</dbReference>
<keyword evidence="1" id="KW-0805">Transcription regulation</keyword>
<dbReference type="PROSITE" id="PS50977">
    <property type="entry name" value="HTH_TETR_2"/>
    <property type="match status" value="1"/>
</dbReference>